<dbReference type="InterPro" id="IPR011989">
    <property type="entry name" value="ARM-like"/>
</dbReference>
<sequence length="924" mass="102382">MERDYPPLTAACVKNLVDKLFEKRKVAATEVERITKEAFMQDRRSDIVRIIGYFSQDFVMSPNPHTRKGGLLGLASVAIGLSQNACLYHRPIILPVIRMFHDNDSRVRYYACETLYNVMKLTRKETQNFLDEIFDAVSRAVADPDLNVRQGALQCDRLLKEIVTEPDFPNLTGVVSLLRERIYTNNSHARQFIVSWTTALYSVPGLKLTAYLPQLLDGLFRILGDSNPDIRRQCEILLTDLLNEITANPGEIPFDSMINNLIVHCRLSATACAVNDGTPYSSPNGRSPPNTGGPTSSTAIVMDTSSQSASLTQGSAANSVSLSGFISSGEQLQQRTALTWIRAFVLLDPGHLLPFASGIIGAVLPCFVMSSGAADNARDRKAILETAVRINESLLTYVSEVQNRVVTGTDEDLDSASRHPRTVPSENASSNRMAKQPEAPIRAIRAELSLNEPSLRKSTRDSAPTKNQIICTDAILEATCRLLNHQGLLTRLAALRWIEVLSKVRPKEVLSHVSSLLPTMLTLLSDPASEVVHSTIRLVGNLCTQHNVINLLDEATINKLRLPVELVELVIPRSRPAARRLFGLEARRTQGPLDELAAGDQDCCHLLSVRFLFDLVTLLDNQPSLLLSRGDLIITDLCYLLGSAVVYRAMSAIISFVGGDLSSTFALVQALNRILLTQPGLHEFRNYLRAINTEDGCHLLEQLCRAWSYNPVALLSLLLLTQNYQQCSRLIKSLYPFGELALTLEMLIEMDQLIHMIESPIFTALRMHLLDKRFSSDLRETLYCLLMCLPQTGAFEILGRRLRCIPPLDCLSDWHVSTGCAQPDLQLIRKHLQFDKLFDQFMSIQKRCSAKRLTELNLSRSLGSAETSPAKKLEPTAPNQPICAHEHSNASSFVVGSPTDYLTQSLSNLGINVSSNMNVKSATG</sequence>
<dbReference type="InterPro" id="IPR026825">
    <property type="entry name" value="Vac14"/>
</dbReference>
<dbReference type="InterPro" id="IPR016024">
    <property type="entry name" value="ARM-type_fold"/>
</dbReference>
<evidence type="ECO:0000256" key="3">
    <source>
        <dbReference type="ARBA" id="ARBA00013840"/>
    </source>
</evidence>
<keyword evidence="5" id="KW-0472">Membrane</keyword>
<proteinExistence type="inferred from homology"/>
<comment type="similarity">
    <text evidence="2">Belongs to the VAC14 family.</text>
</comment>
<evidence type="ECO:0000256" key="5">
    <source>
        <dbReference type="ARBA" id="ARBA00023136"/>
    </source>
</evidence>
<dbReference type="GO" id="GO:0010008">
    <property type="term" value="C:endosome membrane"/>
    <property type="evidence" value="ECO:0007669"/>
    <property type="project" value="TreeGrafter"/>
</dbReference>
<keyword evidence="4" id="KW-0677">Repeat</keyword>
<evidence type="ECO:0000259" key="9">
    <source>
        <dbReference type="Pfam" id="PF11916"/>
    </source>
</evidence>
<protein>
    <recommendedName>
        <fullName evidence="3">Protein VAC14 homolog</fullName>
    </recommendedName>
</protein>
<comment type="subunit">
    <text evidence="7">Forms pentamers. Component of the PI(3,5)P2 regulatory complex/PAS complex, at least composed of PIKFYVE, FIG4 and VAC14. VAC14 nucleates the assembly of the complex and serves as a scaffold by pentamerizing into a star-shaped structure, which can bind a single copy each of PIKFYVE and FIG4 and coordinates their activities. Interacts with NOS1.</text>
</comment>
<comment type="function">
    <text evidence="6">Scaffold protein component of the PI(3,5)P2 regulatory complex which regulates both the synthesis and turnover of phosphatidylinositol 3,5-bisphosphate (PtdIns(3,5)P2). Pentamerizes into a star-shaped structure and nucleates the assembly of the complex. The pentamer binds a single copy each of PIKFYVE and FIG4 and coordinates both PIKfyve kinase activity and FIG4 phosphatase activity, being required to maintain normal levels of phosphatidylinositol 3-phosphate (PtdIns(3)P) and phosphatidylinositol 5-phosphate (PtdIns(5)P). Plays a role in the biogenesis of endosome carrier vesicles (ECV) / multivesicular bodies (MVB) transport intermediates from early endosomes.</text>
</comment>
<name>A0A4E0QZV8_FASHE</name>
<feature type="compositionally biased region" description="Polar residues" evidence="8">
    <location>
        <begin position="424"/>
        <end position="433"/>
    </location>
</feature>
<evidence type="ECO:0000313" key="10">
    <source>
        <dbReference type="EMBL" id="THD21089.1"/>
    </source>
</evidence>
<dbReference type="SUPFAM" id="SSF48371">
    <property type="entry name" value="ARM repeat"/>
    <property type="match status" value="1"/>
</dbReference>
<feature type="region of interest" description="Disordered" evidence="8">
    <location>
        <begin position="279"/>
        <end position="300"/>
    </location>
</feature>
<feature type="domain" description="Vacuolar protein 14 C-terminal Fig4-binding" evidence="9">
    <location>
        <begin position="625"/>
        <end position="805"/>
    </location>
</feature>
<dbReference type="GO" id="GO:0070772">
    <property type="term" value="C:PAS complex"/>
    <property type="evidence" value="ECO:0007669"/>
    <property type="project" value="InterPro"/>
</dbReference>
<comment type="caution">
    <text evidence="10">The sequence shown here is derived from an EMBL/GenBank/DDBJ whole genome shotgun (WGS) entry which is preliminary data.</text>
</comment>
<evidence type="ECO:0000256" key="2">
    <source>
        <dbReference type="ARBA" id="ARBA00010225"/>
    </source>
</evidence>
<organism evidence="10 11">
    <name type="scientific">Fasciola hepatica</name>
    <name type="common">Liver fluke</name>
    <dbReference type="NCBI Taxonomy" id="6192"/>
    <lineage>
        <taxon>Eukaryota</taxon>
        <taxon>Metazoa</taxon>
        <taxon>Spiralia</taxon>
        <taxon>Lophotrochozoa</taxon>
        <taxon>Platyhelminthes</taxon>
        <taxon>Trematoda</taxon>
        <taxon>Digenea</taxon>
        <taxon>Plagiorchiida</taxon>
        <taxon>Echinostomata</taxon>
        <taxon>Echinostomatoidea</taxon>
        <taxon>Fasciolidae</taxon>
        <taxon>Fasciola</taxon>
    </lineage>
</organism>
<evidence type="ECO:0000256" key="4">
    <source>
        <dbReference type="ARBA" id="ARBA00022737"/>
    </source>
</evidence>
<accession>A0A4E0QZV8</accession>
<evidence type="ECO:0000256" key="6">
    <source>
        <dbReference type="ARBA" id="ARBA00045654"/>
    </source>
</evidence>
<dbReference type="AlphaFoldDB" id="A0A4E0QZV8"/>
<dbReference type="Gene3D" id="1.25.10.10">
    <property type="entry name" value="Leucine-rich Repeat Variant"/>
    <property type="match status" value="3"/>
</dbReference>
<evidence type="ECO:0000313" key="11">
    <source>
        <dbReference type="Proteomes" id="UP000230066"/>
    </source>
</evidence>
<dbReference type="Pfam" id="PF11916">
    <property type="entry name" value="Vac14_Fig4_bd"/>
    <property type="match status" value="1"/>
</dbReference>
<dbReference type="Pfam" id="PF12755">
    <property type="entry name" value="Vac14_Fab1_bd"/>
    <property type="match status" value="1"/>
</dbReference>
<dbReference type="GO" id="GO:0006661">
    <property type="term" value="P:phosphatidylinositol biosynthetic process"/>
    <property type="evidence" value="ECO:0007669"/>
    <property type="project" value="InterPro"/>
</dbReference>
<dbReference type="EMBL" id="JXXN02003859">
    <property type="protein sequence ID" value="THD21089.1"/>
    <property type="molecule type" value="Genomic_DNA"/>
</dbReference>
<reference evidence="10" key="1">
    <citation type="submission" date="2019-03" db="EMBL/GenBank/DDBJ databases">
        <title>Improved annotation for the trematode Fasciola hepatica.</title>
        <authorList>
            <person name="Choi Y.-J."/>
            <person name="Martin J."/>
            <person name="Mitreva M."/>
        </authorList>
    </citation>
    <scope>NUCLEOTIDE SEQUENCE [LARGE SCALE GENOMIC DNA]</scope>
</reference>
<feature type="region of interest" description="Disordered" evidence="8">
    <location>
        <begin position="409"/>
        <end position="436"/>
    </location>
</feature>
<dbReference type="Proteomes" id="UP000230066">
    <property type="component" value="Unassembled WGS sequence"/>
</dbReference>
<dbReference type="PANTHER" id="PTHR16023:SF0">
    <property type="entry name" value="PROTEIN VAC14 HOMOLOG"/>
    <property type="match status" value="1"/>
</dbReference>
<evidence type="ECO:0000256" key="7">
    <source>
        <dbReference type="ARBA" id="ARBA00047092"/>
    </source>
</evidence>
<dbReference type="InterPro" id="IPR021841">
    <property type="entry name" value="VAC14_Fig4p-bd"/>
</dbReference>
<keyword evidence="11" id="KW-1185">Reference proteome</keyword>
<evidence type="ECO:0000256" key="8">
    <source>
        <dbReference type="SAM" id="MobiDB-lite"/>
    </source>
</evidence>
<gene>
    <name evidence="10" type="ORF">D915_008090</name>
</gene>
<evidence type="ECO:0000256" key="1">
    <source>
        <dbReference type="ARBA" id="ARBA00004308"/>
    </source>
</evidence>
<comment type="subcellular location">
    <subcellularLocation>
        <location evidence="1">Endomembrane system</location>
    </subcellularLocation>
</comment>
<dbReference type="PANTHER" id="PTHR16023">
    <property type="entry name" value="TAX1 BINDING PROTEIN-RELATED"/>
    <property type="match status" value="1"/>
</dbReference>